<dbReference type="VEuPathDB" id="ToxoDB:cyc_05159"/>
<dbReference type="EMBL" id="JROU02001050">
    <property type="protein sequence ID" value="OEH77589.1"/>
    <property type="molecule type" value="Genomic_DNA"/>
</dbReference>
<reference evidence="1 2" key="1">
    <citation type="journal article" date="2016" name="BMC Genomics">
        <title>Comparative genomics reveals Cyclospora cayetanensis possesses coccidia-like metabolism and invasion components but unique surface antigens.</title>
        <authorList>
            <person name="Liu S."/>
            <person name="Wang L."/>
            <person name="Zheng H."/>
            <person name="Xu Z."/>
            <person name="Roellig D.M."/>
            <person name="Li N."/>
            <person name="Frace M.A."/>
            <person name="Tang K."/>
            <person name="Arrowood M.J."/>
            <person name="Moss D.M."/>
            <person name="Zhang L."/>
            <person name="Feng Y."/>
            <person name="Xiao L."/>
        </authorList>
    </citation>
    <scope>NUCLEOTIDE SEQUENCE [LARGE SCALE GENOMIC DNA]</scope>
    <source>
        <strain evidence="1 2">CHN_HEN01</strain>
    </source>
</reference>
<protein>
    <submittedName>
        <fullName evidence="1">Uncharacterized protein</fullName>
    </submittedName>
</protein>
<comment type="caution">
    <text evidence="1">The sequence shown here is derived from an EMBL/GenBank/DDBJ whole genome shotgun (WGS) entry which is preliminary data.</text>
</comment>
<dbReference type="VEuPathDB" id="ToxoDB:LOC34621563"/>
<dbReference type="InParanoid" id="A0A1D3D2B7"/>
<evidence type="ECO:0000313" key="1">
    <source>
        <dbReference type="EMBL" id="OEH77589.1"/>
    </source>
</evidence>
<accession>A0A1D3D2B7</accession>
<dbReference type="AlphaFoldDB" id="A0A1D3D2B7"/>
<name>A0A1D3D2B7_9EIME</name>
<keyword evidence="2" id="KW-1185">Reference proteome</keyword>
<dbReference type="Proteomes" id="UP000095192">
    <property type="component" value="Unassembled WGS sequence"/>
</dbReference>
<proteinExistence type="predicted"/>
<evidence type="ECO:0000313" key="2">
    <source>
        <dbReference type="Proteomes" id="UP000095192"/>
    </source>
</evidence>
<organism evidence="1 2">
    <name type="scientific">Cyclospora cayetanensis</name>
    <dbReference type="NCBI Taxonomy" id="88456"/>
    <lineage>
        <taxon>Eukaryota</taxon>
        <taxon>Sar</taxon>
        <taxon>Alveolata</taxon>
        <taxon>Apicomplexa</taxon>
        <taxon>Conoidasida</taxon>
        <taxon>Coccidia</taxon>
        <taxon>Eucoccidiorida</taxon>
        <taxon>Eimeriorina</taxon>
        <taxon>Eimeriidae</taxon>
        <taxon>Cyclospora</taxon>
    </lineage>
</organism>
<sequence>MKRSVTAWRVDPRRPIFDSPAPLSDTVKEAAKGCFLLSIGSCVRSLWSAHLSVQVCGKPGCFECFDIYCERCESKDRRIIELEMRNNDLAKYITQLQARVFGPSKLTAAQAQGPALKSPHFTQQQQPLNPQHHVQANGGDMRQTAPLGTSAVYPQPGSQEPFAYIQSPVLFDPTLNLSYVATTSFAPAKP</sequence>
<gene>
    <name evidence="1" type="ORF">cyc_05159</name>
</gene>